<dbReference type="AlphaFoldDB" id="A0A9W9LS45"/>
<protein>
    <submittedName>
        <fullName evidence="1">Uncharacterized protein</fullName>
    </submittedName>
</protein>
<reference evidence="1" key="1">
    <citation type="submission" date="2022-11" db="EMBL/GenBank/DDBJ databases">
        <authorList>
            <person name="Petersen C."/>
        </authorList>
    </citation>
    <scope>NUCLEOTIDE SEQUENCE</scope>
    <source>
        <strain evidence="1">IBT 21917</strain>
    </source>
</reference>
<reference evidence="1" key="2">
    <citation type="journal article" date="2023" name="IMA Fungus">
        <title>Comparative genomic study of the Penicillium genus elucidates a diverse pangenome and 15 lateral gene transfer events.</title>
        <authorList>
            <person name="Petersen C."/>
            <person name="Sorensen T."/>
            <person name="Nielsen M.R."/>
            <person name="Sondergaard T.E."/>
            <person name="Sorensen J.L."/>
            <person name="Fitzpatrick D.A."/>
            <person name="Frisvad J.C."/>
            <person name="Nielsen K.L."/>
        </authorList>
    </citation>
    <scope>NUCLEOTIDE SEQUENCE</scope>
    <source>
        <strain evidence="1">IBT 21917</strain>
    </source>
</reference>
<name>A0A9W9LS45_9EURO</name>
<dbReference type="Proteomes" id="UP001146351">
    <property type="component" value="Unassembled WGS sequence"/>
</dbReference>
<organism evidence="1 2">
    <name type="scientific">Penicillium capsulatum</name>
    <dbReference type="NCBI Taxonomy" id="69766"/>
    <lineage>
        <taxon>Eukaryota</taxon>
        <taxon>Fungi</taxon>
        <taxon>Dikarya</taxon>
        <taxon>Ascomycota</taxon>
        <taxon>Pezizomycotina</taxon>
        <taxon>Eurotiomycetes</taxon>
        <taxon>Eurotiomycetidae</taxon>
        <taxon>Eurotiales</taxon>
        <taxon>Aspergillaceae</taxon>
        <taxon>Penicillium</taxon>
    </lineage>
</organism>
<proteinExistence type="predicted"/>
<comment type="caution">
    <text evidence="1">The sequence shown here is derived from an EMBL/GenBank/DDBJ whole genome shotgun (WGS) entry which is preliminary data.</text>
</comment>
<gene>
    <name evidence="1" type="ORF">N7492_005658</name>
</gene>
<evidence type="ECO:0000313" key="1">
    <source>
        <dbReference type="EMBL" id="KAJ5173065.1"/>
    </source>
</evidence>
<accession>A0A9W9LS45</accession>
<evidence type="ECO:0000313" key="2">
    <source>
        <dbReference type="Proteomes" id="UP001146351"/>
    </source>
</evidence>
<dbReference type="EMBL" id="JAPQKO010000003">
    <property type="protein sequence ID" value="KAJ5173065.1"/>
    <property type="molecule type" value="Genomic_DNA"/>
</dbReference>
<keyword evidence="2" id="KW-1185">Reference proteome</keyword>
<sequence>MVCPEISSTNEMWEISEQQRAMDWAGKQPDDILSEEDLKTARTLHYWTTHMMGTLAHELSHNLLNCKFQPSMNLLYTSRLTRS</sequence>